<dbReference type="STRING" id="1523247.SAMN05660464_2227"/>
<sequence>MREFINLTLGGVITGAVYAAFALALVLIWRSTRIVNFAQGAMAAITTFIALSLIESGQSYWVGLAVALLAGLVLGAVVERLVIRPVEGGPELNAVIVTLGLFIAIQALISVLFGVNQRAFVAPFSTIGFRVGDSSLALSPNTLFTLGAVLLVMVGLTALFRYTRVGLAMRASAFGQEVARLLGVRVGRMLTLGWALAAVVGSLAGMLIAAEVTFVTPTYMDALIVFGFVAAVLGGLDSPVGAVVGGLLLGLLLSYVRGYVGDELVGLAALAVLVVVLLVRPGGLFSTTQTRRA</sequence>
<evidence type="ECO:0000256" key="9">
    <source>
        <dbReference type="SAM" id="Phobius"/>
    </source>
</evidence>
<evidence type="ECO:0000256" key="6">
    <source>
        <dbReference type="ARBA" id="ARBA00022989"/>
    </source>
</evidence>
<feature type="transmembrane region" description="Helical" evidence="9">
    <location>
        <begin position="222"/>
        <end position="252"/>
    </location>
</feature>
<dbReference type="InterPro" id="IPR001851">
    <property type="entry name" value="ABC_transp_permease"/>
</dbReference>
<accession>A0A1I5MZF5</accession>
<dbReference type="PANTHER" id="PTHR11795:SF451">
    <property type="entry name" value="ABC TRANSPORTER PERMEASE PROTEIN"/>
    <property type="match status" value="1"/>
</dbReference>
<feature type="transmembrane region" description="Helical" evidence="9">
    <location>
        <begin position="34"/>
        <end position="54"/>
    </location>
</feature>
<reference evidence="11" key="1">
    <citation type="submission" date="2016-10" db="EMBL/GenBank/DDBJ databases">
        <authorList>
            <person name="Varghese N."/>
            <person name="Submissions S."/>
        </authorList>
    </citation>
    <scope>NUCLEOTIDE SEQUENCE [LARGE SCALE GENOMIC DNA]</scope>
    <source>
        <strain evidence="11">DSM 44208</strain>
    </source>
</reference>
<keyword evidence="4 9" id="KW-0812">Transmembrane</keyword>
<dbReference type="Proteomes" id="UP000198857">
    <property type="component" value="Unassembled WGS sequence"/>
</dbReference>
<proteinExistence type="inferred from homology"/>
<evidence type="ECO:0000256" key="3">
    <source>
        <dbReference type="ARBA" id="ARBA00022475"/>
    </source>
</evidence>
<evidence type="ECO:0000256" key="8">
    <source>
        <dbReference type="ARBA" id="ARBA00037998"/>
    </source>
</evidence>
<evidence type="ECO:0000256" key="5">
    <source>
        <dbReference type="ARBA" id="ARBA00022970"/>
    </source>
</evidence>
<feature type="transmembrane region" description="Helical" evidence="9">
    <location>
        <begin position="60"/>
        <end position="82"/>
    </location>
</feature>
<feature type="transmembrane region" description="Helical" evidence="9">
    <location>
        <begin position="94"/>
        <end position="115"/>
    </location>
</feature>
<feature type="transmembrane region" description="Helical" evidence="9">
    <location>
        <begin position="6"/>
        <end position="27"/>
    </location>
</feature>
<dbReference type="EMBL" id="FOWQ01000003">
    <property type="protein sequence ID" value="SFP14839.1"/>
    <property type="molecule type" value="Genomic_DNA"/>
</dbReference>
<keyword evidence="7 9" id="KW-0472">Membrane</keyword>
<feature type="transmembrane region" description="Helical" evidence="9">
    <location>
        <begin position="190"/>
        <end position="210"/>
    </location>
</feature>
<dbReference type="PANTHER" id="PTHR11795">
    <property type="entry name" value="BRANCHED-CHAIN AMINO ACID TRANSPORT SYSTEM PERMEASE PROTEIN LIVH"/>
    <property type="match status" value="1"/>
</dbReference>
<name>A0A1I5MZF5_9ACTN</name>
<dbReference type="GO" id="GO:0006865">
    <property type="term" value="P:amino acid transport"/>
    <property type="evidence" value="ECO:0007669"/>
    <property type="project" value="UniProtKB-KW"/>
</dbReference>
<dbReference type="AlphaFoldDB" id="A0A1I5MZF5"/>
<organism evidence="10 11">
    <name type="scientific">Geodermatophilus dictyosporus</name>
    <dbReference type="NCBI Taxonomy" id="1523247"/>
    <lineage>
        <taxon>Bacteria</taxon>
        <taxon>Bacillati</taxon>
        <taxon>Actinomycetota</taxon>
        <taxon>Actinomycetes</taxon>
        <taxon>Geodermatophilales</taxon>
        <taxon>Geodermatophilaceae</taxon>
        <taxon>Geodermatophilus</taxon>
    </lineage>
</organism>
<comment type="subcellular location">
    <subcellularLocation>
        <location evidence="1">Cell membrane</location>
        <topology evidence="1">Multi-pass membrane protein</topology>
    </subcellularLocation>
</comment>
<dbReference type="InterPro" id="IPR052157">
    <property type="entry name" value="BCAA_transport_permease"/>
</dbReference>
<evidence type="ECO:0000256" key="7">
    <source>
        <dbReference type="ARBA" id="ARBA00023136"/>
    </source>
</evidence>
<keyword evidence="6 9" id="KW-1133">Transmembrane helix</keyword>
<comment type="similarity">
    <text evidence="8">Belongs to the binding-protein-dependent transport system permease family. LivHM subfamily.</text>
</comment>
<keyword evidence="5" id="KW-0029">Amino-acid transport</keyword>
<dbReference type="Pfam" id="PF02653">
    <property type="entry name" value="BPD_transp_2"/>
    <property type="match status" value="1"/>
</dbReference>
<feature type="transmembrane region" description="Helical" evidence="9">
    <location>
        <begin position="264"/>
        <end position="283"/>
    </location>
</feature>
<evidence type="ECO:0000256" key="2">
    <source>
        <dbReference type="ARBA" id="ARBA00022448"/>
    </source>
</evidence>
<keyword evidence="2" id="KW-0813">Transport</keyword>
<keyword evidence="3" id="KW-1003">Cell membrane</keyword>
<evidence type="ECO:0000313" key="11">
    <source>
        <dbReference type="Proteomes" id="UP000198857"/>
    </source>
</evidence>
<evidence type="ECO:0000313" key="10">
    <source>
        <dbReference type="EMBL" id="SFP14839.1"/>
    </source>
</evidence>
<protein>
    <submittedName>
        <fullName evidence="10">Branched-chain amino acid transport system permease protein</fullName>
    </submittedName>
</protein>
<keyword evidence="11" id="KW-1185">Reference proteome</keyword>
<dbReference type="CDD" id="cd06582">
    <property type="entry name" value="TM_PBP1_LivH_like"/>
    <property type="match status" value="1"/>
</dbReference>
<gene>
    <name evidence="10" type="ORF">SAMN05660464_2227</name>
</gene>
<dbReference type="RefSeq" id="WP_091109110.1">
    <property type="nucleotide sequence ID" value="NZ_FOWQ01000003.1"/>
</dbReference>
<evidence type="ECO:0000256" key="1">
    <source>
        <dbReference type="ARBA" id="ARBA00004651"/>
    </source>
</evidence>
<dbReference type="OrthoDB" id="3572933at2"/>
<evidence type="ECO:0000256" key="4">
    <source>
        <dbReference type="ARBA" id="ARBA00022692"/>
    </source>
</evidence>
<dbReference type="GO" id="GO:0022857">
    <property type="term" value="F:transmembrane transporter activity"/>
    <property type="evidence" value="ECO:0007669"/>
    <property type="project" value="InterPro"/>
</dbReference>
<feature type="transmembrane region" description="Helical" evidence="9">
    <location>
        <begin position="143"/>
        <end position="162"/>
    </location>
</feature>
<dbReference type="GO" id="GO:0005886">
    <property type="term" value="C:plasma membrane"/>
    <property type="evidence" value="ECO:0007669"/>
    <property type="project" value="UniProtKB-SubCell"/>
</dbReference>